<keyword evidence="1" id="KW-0812">Transmembrane</keyword>
<evidence type="ECO:0000256" key="1">
    <source>
        <dbReference type="SAM" id="Phobius"/>
    </source>
</evidence>
<reference evidence="3 4" key="1">
    <citation type="submission" date="2016-08" db="EMBL/GenBank/DDBJ databases">
        <authorList>
            <person name="Seilhamer J.J."/>
        </authorList>
    </citation>
    <scope>NUCLEOTIDE SEQUENCE [LARGE SCALE GENOMIC DNA]</scope>
    <source>
        <strain evidence="3 4">DX4</strain>
    </source>
</reference>
<gene>
    <name evidence="3" type="ORF">BFS30_17210</name>
</gene>
<keyword evidence="4" id="KW-1185">Reference proteome</keyword>
<dbReference type="PANTHER" id="PTHR46825">
    <property type="entry name" value="D-ALANYL-D-ALANINE-CARBOXYPEPTIDASE/ENDOPEPTIDASE AMPH"/>
    <property type="match status" value="1"/>
</dbReference>
<dbReference type="AlphaFoldDB" id="A0A1D7QJB6"/>
<accession>A0A1D7QJB6</accession>
<dbReference type="InterPro" id="IPR012338">
    <property type="entry name" value="Beta-lactam/transpept-like"/>
</dbReference>
<organism evidence="3 4">
    <name type="scientific">Pedobacter steynii</name>
    <dbReference type="NCBI Taxonomy" id="430522"/>
    <lineage>
        <taxon>Bacteria</taxon>
        <taxon>Pseudomonadati</taxon>
        <taxon>Bacteroidota</taxon>
        <taxon>Sphingobacteriia</taxon>
        <taxon>Sphingobacteriales</taxon>
        <taxon>Sphingobacteriaceae</taxon>
        <taxon>Pedobacter</taxon>
    </lineage>
</organism>
<name>A0A1D7QJB6_9SPHI</name>
<dbReference type="InterPro" id="IPR001466">
    <property type="entry name" value="Beta-lactam-related"/>
</dbReference>
<dbReference type="Gene3D" id="3.40.710.10">
    <property type="entry name" value="DD-peptidase/beta-lactamase superfamily"/>
    <property type="match status" value="1"/>
</dbReference>
<dbReference type="PANTHER" id="PTHR46825:SF9">
    <property type="entry name" value="BETA-LACTAMASE-RELATED DOMAIN-CONTAINING PROTEIN"/>
    <property type="match status" value="1"/>
</dbReference>
<evidence type="ECO:0000259" key="2">
    <source>
        <dbReference type="Pfam" id="PF00144"/>
    </source>
</evidence>
<dbReference type="EMBL" id="CP017141">
    <property type="protein sequence ID" value="AOM78761.1"/>
    <property type="molecule type" value="Genomic_DNA"/>
</dbReference>
<protein>
    <recommendedName>
        <fullName evidence="2">Beta-lactamase-related domain-containing protein</fullName>
    </recommendedName>
</protein>
<feature type="transmembrane region" description="Helical" evidence="1">
    <location>
        <begin position="12"/>
        <end position="34"/>
    </location>
</feature>
<sequence>MKKQKRFSQKKLASLSNTFFYITGIFLSVGALAFSSSDVFAQSLSFVSGGQSIDVSSFNQHIKKFMEETGIPGASIAIIEDDKVVFSNFYGYQNTSTKAIVDSATLFEACSLSKMYLLSLAYKMVEEGKLNLDKPMYTYLENKRLEHDPRYRLITPKMIINHTSGVENWQRMNDKDVLEILSNPGEKFVYSGEGYHYLADVIASILKEPYQSYLPRRVLSPETRSSTKLNYVLADSSSNISKGHNYVGRALDKWITNEPWPASSVHTNSKAFSALLLGMFNGRFLKKSSVREMTLDMKLISKDSVSQFSIGNGFFVLTSKQDTIFSFAGQNTGFRSDMFYSKVKKRGFVFFTNSDLGLLMGPLINELSTKLDLSLYFNNPGFKSDNYVSALLKIKNRFGIEAMTEEIDRRAEKGEVYADILGNLMIQMYKMDKETAGKLAVTVLKYNPESSNANAILGAVNLKIYHKYALAKSYLVRAKALNYGGTQIDEFIKECDDKLSVNK</sequence>
<proteinExistence type="predicted"/>
<feature type="domain" description="Beta-lactamase-related" evidence="2">
    <location>
        <begin position="58"/>
        <end position="355"/>
    </location>
</feature>
<dbReference type="SUPFAM" id="SSF56601">
    <property type="entry name" value="beta-lactamase/transpeptidase-like"/>
    <property type="match status" value="1"/>
</dbReference>
<evidence type="ECO:0000313" key="3">
    <source>
        <dbReference type="EMBL" id="AOM78761.1"/>
    </source>
</evidence>
<keyword evidence="1" id="KW-0472">Membrane</keyword>
<evidence type="ECO:0000313" key="4">
    <source>
        <dbReference type="Proteomes" id="UP000094313"/>
    </source>
</evidence>
<dbReference type="KEGG" id="psty:BFS30_17210"/>
<keyword evidence="1" id="KW-1133">Transmembrane helix</keyword>
<dbReference type="Proteomes" id="UP000094313">
    <property type="component" value="Chromosome"/>
</dbReference>
<dbReference type="OrthoDB" id="1357763at2"/>
<dbReference type="RefSeq" id="WP_069380425.1">
    <property type="nucleotide sequence ID" value="NZ_CP017141.1"/>
</dbReference>
<dbReference type="Pfam" id="PF00144">
    <property type="entry name" value="Beta-lactamase"/>
    <property type="match status" value="1"/>
</dbReference>
<dbReference type="InterPro" id="IPR050491">
    <property type="entry name" value="AmpC-like"/>
</dbReference>